<gene>
    <name evidence="1" type="ORF">NPIL_33901</name>
</gene>
<dbReference type="EMBL" id="BMAW01008673">
    <property type="protein sequence ID" value="GFT09683.1"/>
    <property type="molecule type" value="Genomic_DNA"/>
</dbReference>
<sequence>MTTNRNLMHPALYIVDFIISNMKVMENELKKSILNSNPHRIKGHRHNLAIAFHTLTFGKIPPIIPLSSPGNLLESIHAKWPSSTAALNGGKRNSPKIPN</sequence>
<dbReference type="Proteomes" id="UP000887013">
    <property type="component" value="Unassembled WGS sequence"/>
</dbReference>
<comment type="caution">
    <text evidence="1">The sequence shown here is derived from an EMBL/GenBank/DDBJ whole genome shotgun (WGS) entry which is preliminary data.</text>
</comment>
<accession>A0A8X6NEQ7</accession>
<protein>
    <submittedName>
        <fullName evidence="1">Uncharacterized protein</fullName>
    </submittedName>
</protein>
<keyword evidence="2" id="KW-1185">Reference proteome</keyword>
<dbReference type="AlphaFoldDB" id="A0A8X6NEQ7"/>
<organism evidence="1 2">
    <name type="scientific">Nephila pilipes</name>
    <name type="common">Giant wood spider</name>
    <name type="synonym">Nephila maculata</name>
    <dbReference type="NCBI Taxonomy" id="299642"/>
    <lineage>
        <taxon>Eukaryota</taxon>
        <taxon>Metazoa</taxon>
        <taxon>Ecdysozoa</taxon>
        <taxon>Arthropoda</taxon>
        <taxon>Chelicerata</taxon>
        <taxon>Arachnida</taxon>
        <taxon>Araneae</taxon>
        <taxon>Araneomorphae</taxon>
        <taxon>Entelegynae</taxon>
        <taxon>Araneoidea</taxon>
        <taxon>Nephilidae</taxon>
        <taxon>Nephila</taxon>
    </lineage>
</organism>
<reference evidence="1" key="1">
    <citation type="submission" date="2020-08" db="EMBL/GenBank/DDBJ databases">
        <title>Multicomponent nature underlies the extraordinary mechanical properties of spider dragline silk.</title>
        <authorList>
            <person name="Kono N."/>
            <person name="Nakamura H."/>
            <person name="Mori M."/>
            <person name="Yoshida Y."/>
            <person name="Ohtoshi R."/>
            <person name="Malay A.D."/>
            <person name="Moran D.A.P."/>
            <person name="Tomita M."/>
            <person name="Numata K."/>
            <person name="Arakawa K."/>
        </authorList>
    </citation>
    <scope>NUCLEOTIDE SEQUENCE</scope>
</reference>
<evidence type="ECO:0000313" key="2">
    <source>
        <dbReference type="Proteomes" id="UP000887013"/>
    </source>
</evidence>
<name>A0A8X6NEQ7_NEPPI</name>
<proteinExistence type="predicted"/>
<evidence type="ECO:0000313" key="1">
    <source>
        <dbReference type="EMBL" id="GFT09683.1"/>
    </source>
</evidence>